<sequence>MINVIGLGYIGLPTALMFAAHGVEVVGTDYDADLVATLKAGRTTFKEDGLDELFSSAVEAGVVFSTDYQRTDTYIISVPTPYDKDSKKIDPSYVNAAVERVMEICPKGATVVIESTVSPGTIDRFVRPVVKDRGFVIGEDVNLVHAPERIIPGNMVYELLHNNRTIGADDPAVGERVKELYASFCQGEIAVTDIRTAEMTKVVENTFRDINIAFANELAKICRSDGMDVHEIIRIANKHPRVNILSPGPGVGGHCISVDPWFLVGDYPGIARLIRNARETNDSMPDFVLQRASEIMEERGIEAISKVGIYGLAYKEDVDDVRESPTLQMMESMKRHLCAGACKVYDPWIETDIVANQVHSMEEFLEGLEMVIVMVGHSQLKNDLSVLDAKIVLDTRDVCGDGENVYKL</sequence>
<evidence type="ECO:0000256" key="2">
    <source>
        <dbReference type="ARBA" id="ARBA00023027"/>
    </source>
</evidence>
<dbReference type="PIRSF" id="PIRSF000124">
    <property type="entry name" value="UDPglc_GDPman_dh"/>
    <property type="match status" value="1"/>
</dbReference>
<dbReference type="SUPFAM" id="SSF48179">
    <property type="entry name" value="6-phosphogluconate dehydrogenase C-terminal domain-like"/>
    <property type="match status" value="1"/>
</dbReference>
<keyword evidence="1" id="KW-0560">Oxidoreductase</keyword>
<dbReference type="Pfam" id="PF03721">
    <property type="entry name" value="UDPG_MGDP_dh_N"/>
    <property type="match status" value="1"/>
</dbReference>
<comment type="similarity">
    <text evidence="3">Belongs to the UDP-glucose/GDP-mannose dehydrogenase family.</text>
</comment>
<dbReference type="InterPro" id="IPR017476">
    <property type="entry name" value="UDP-Glc/GDP-Man"/>
</dbReference>
<dbReference type="InterPro" id="IPR001732">
    <property type="entry name" value="UDP-Glc/GDP-Man_DH_N"/>
</dbReference>
<evidence type="ECO:0000259" key="4">
    <source>
        <dbReference type="SMART" id="SM00984"/>
    </source>
</evidence>
<dbReference type="GO" id="GO:0000271">
    <property type="term" value="P:polysaccharide biosynthetic process"/>
    <property type="evidence" value="ECO:0007669"/>
    <property type="project" value="InterPro"/>
</dbReference>
<dbReference type="InterPro" id="IPR028359">
    <property type="entry name" value="UDP_ManNAc/GlcNAc_DH"/>
</dbReference>
<protein>
    <submittedName>
        <fullName evidence="5">Nucleotide sugar dehydrogenase</fullName>
    </submittedName>
</protein>
<dbReference type="SMART" id="SM00984">
    <property type="entry name" value="UDPG_MGDP_dh_C"/>
    <property type="match status" value="1"/>
</dbReference>
<dbReference type="PANTHER" id="PTHR43491:SF1">
    <property type="entry name" value="UDP-N-ACETYL-D-MANNOSAMINE DEHYDROGENASE"/>
    <property type="match status" value="1"/>
</dbReference>
<dbReference type="InterPro" id="IPR036220">
    <property type="entry name" value="UDP-Glc/GDP-Man_DH_C_sf"/>
</dbReference>
<dbReference type="AlphaFoldDB" id="A0A842JFU6"/>
<keyword evidence="6" id="KW-1185">Reference proteome</keyword>
<accession>A0A842JFU6</accession>
<comment type="caution">
    <text evidence="5">The sequence shown here is derived from an EMBL/GenBank/DDBJ whole genome shotgun (WGS) entry which is preliminary data.</text>
</comment>
<evidence type="ECO:0000256" key="3">
    <source>
        <dbReference type="PIRNR" id="PIRNR000124"/>
    </source>
</evidence>
<evidence type="ECO:0000313" key="6">
    <source>
        <dbReference type="Proteomes" id="UP000587396"/>
    </source>
</evidence>
<feature type="domain" description="UDP-glucose/GDP-mannose dehydrogenase C-terminal" evidence="4">
    <location>
        <begin position="308"/>
        <end position="401"/>
    </location>
</feature>
<reference evidence="5 6" key="1">
    <citation type="submission" date="2020-08" db="EMBL/GenBank/DDBJ databases">
        <authorList>
            <person name="Liu C."/>
            <person name="Sun Q."/>
        </authorList>
    </citation>
    <scope>NUCLEOTIDE SEQUENCE [LARGE SCALE GENOMIC DNA]</scope>
    <source>
        <strain evidence="5 6">N22</strain>
    </source>
</reference>
<dbReference type="InterPro" id="IPR008927">
    <property type="entry name" value="6-PGluconate_DH-like_C_sf"/>
</dbReference>
<dbReference type="Gene3D" id="1.20.5.100">
    <property type="entry name" value="Cytochrome c1, transmembrane anchor, C-terminal"/>
    <property type="match status" value="1"/>
</dbReference>
<dbReference type="Pfam" id="PF00984">
    <property type="entry name" value="UDPG_MGDP_dh"/>
    <property type="match status" value="1"/>
</dbReference>
<name>A0A842JFU6_9ACTN</name>
<evidence type="ECO:0000313" key="5">
    <source>
        <dbReference type="EMBL" id="MBC2888695.1"/>
    </source>
</evidence>
<proteinExistence type="inferred from homology"/>
<dbReference type="GO" id="GO:0016628">
    <property type="term" value="F:oxidoreductase activity, acting on the CH-CH group of donors, NAD or NADP as acceptor"/>
    <property type="evidence" value="ECO:0007669"/>
    <property type="project" value="InterPro"/>
</dbReference>
<dbReference type="InterPro" id="IPR014026">
    <property type="entry name" value="UDP-Glc/GDP-Man_DH_dimer"/>
</dbReference>
<dbReference type="NCBIfam" id="TIGR03026">
    <property type="entry name" value="NDP-sugDHase"/>
    <property type="match status" value="1"/>
</dbReference>
<dbReference type="EMBL" id="JACMSE010000002">
    <property type="protein sequence ID" value="MBC2888695.1"/>
    <property type="molecule type" value="Genomic_DNA"/>
</dbReference>
<dbReference type="Pfam" id="PF03720">
    <property type="entry name" value="UDPG_MGDP_dh_C"/>
    <property type="match status" value="1"/>
</dbReference>
<dbReference type="InterPro" id="IPR014027">
    <property type="entry name" value="UDP-Glc/GDP-Man_DH_C"/>
</dbReference>
<dbReference type="InterPro" id="IPR036291">
    <property type="entry name" value="NAD(P)-bd_dom_sf"/>
</dbReference>
<keyword evidence="2" id="KW-0520">NAD</keyword>
<dbReference type="SUPFAM" id="SSF52413">
    <property type="entry name" value="UDP-glucose/GDP-mannose dehydrogenase C-terminal domain"/>
    <property type="match status" value="1"/>
</dbReference>
<dbReference type="Proteomes" id="UP000587396">
    <property type="component" value="Unassembled WGS sequence"/>
</dbReference>
<dbReference type="GO" id="GO:0051287">
    <property type="term" value="F:NAD binding"/>
    <property type="evidence" value="ECO:0007669"/>
    <property type="project" value="InterPro"/>
</dbReference>
<dbReference type="RefSeq" id="WP_185904630.1">
    <property type="nucleotide sequence ID" value="NZ_JACMSE010000002.1"/>
</dbReference>
<dbReference type="PANTHER" id="PTHR43491">
    <property type="entry name" value="UDP-N-ACETYL-D-MANNOSAMINE DEHYDROGENASE"/>
    <property type="match status" value="1"/>
</dbReference>
<gene>
    <name evidence="5" type="ORF">H7313_04940</name>
</gene>
<dbReference type="PIRSF" id="PIRSF500136">
    <property type="entry name" value="UDP_ManNAc_DH"/>
    <property type="match status" value="1"/>
</dbReference>
<dbReference type="SUPFAM" id="SSF51735">
    <property type="entry name" value="NAD(P)-binding Rossmann-fold domains"/>
    <property type="match status" value="1"/>
</dbReference>
<evidence type="ECO:0000256" key="1">
    <source>
        <dbReference type="ARBA" id="ARBA00023002"/>
    </source>
</evidence>
<dbReference type="Gene3D" id="3.40.50.720">
    <property type="entry name" value="NAD(P)-binding Rossmann-like Domain"/>
    <property type="match status" value="2"/>
</dbReference>
<dbReference type="GO" id="GO:0016616">
    <property type="term" value="F:oxidoreductase activity, acting on the CH-OH group of donors, NAD or NADP as acceptor"/>
    <property type="evidence" value="ECO:0007669"/>
    <property type="project" value="InterPro"/>
</dbReference>
<organism evidence="5 6">
    <name type="scientific">Gordonibacter massiliensis</name>
    <name type="common">ex Traore et al. 2017</name>
    <dbReference type="NCBI Taxonomy" id="1841863"/>
    <lineage>
        <taxon>Bacteria</taxon>
        <taxon>Bacillati</taxon>
        <taxon>Actinomycetota</taxon>
        <taxon>Coriobacteriia</taxon>
        <taxon>Eggerthellales</taxon>
        <taxon>Eggerthellaceae</taxon>
        <taxon>Gordonibacter</taxon>
    </lineage>
</organism>